<dbReference type="EMBL" id="BRXZ01002040">
    <property type="protein sequence ID" value="GMH52946.1"/>
    <property type="molecule type" value="Genomic_DNA"/>
</dbReference>
<feature type="domain" description="NAD(P)-binding" evidence="1">
    <location>
        <begin position="55"/>
        <end position="245"/>
    </location>
</feature>
<sequence length="326" mass="33547">MFEDDFGDERFTSKDALTLTISTAVTFSGLLPAFASGSAPSSIGQSSKSPIIVVGAGGKTGRLVLSELASRGLYAVGLTRDGRDLGVGGATVSYGRGDVTEFDTMREAFKGAGGVIFTASASKKGGDAKHVDYLGVANTARAALENNVPRLVVVSSGAVTRPESIGFKITNVFGRIMDYKIAGEEALRSAYSSSGSTSSTYTVVRPGGLSDSPSTGASGVEVSQGDILSAEIGREDVALVAVAALLSGGAKDATIECYGSKGETLFGAKTGASKLAKSLPEVPEKFIHRAETFEGLLENLLSDKEMKETGIVGGYKGTKIEALEDL</sequence>
<name>A0A9W6ZIY5_9STRA</name>
<dbReference type="Proteomes" id="UP001165082">
    <property type="component" value="Unassembled WGS sequence"/>
</dbReference>
<evidence type="ECO:0000313" key="2">
    <source>
        <dbReference type="EMBL" id="GMH52946.1"/>
    </source>
</evidence>
<keyword evidence="3" id="KW-1185">Reference proteome</keyword>
<dbReference type="InterPro" id="IPR016040">
    <property type="entry name" value="NAD(P)-bd_dom"/>
</dbReference>
<gene>
    <name evidence="2" type="ORF">TrRE_jg7961</name>
</gene>
<proteinExistence type="predicted"/>
<dbReference type="PANTHER" id="PTHR15020">
    <property type="entry name" value="FLAVIN REDUCTASE-RELATED"/>
    <property type="match status" value="1"/>
</dbReference>
<reference evidence="2" key="1">
    <citation type="submission" date="2022-07" db="EMBL/GenBank/DDBJ databases">
        <title>Genome analysis of Parmales, a sister group of diatoms, reveals the evolutionary specialization of diatoms from phago-mixotrophs to photoautotrophs.</title>
        <authorList>
            <person name="Ban H."/>
            <person name="Sato S."/>
            <person name="Yoshikawa S."/>
            <person name="Kazumasa Y."/>
            <person name="Nakamura Y."/>
            <person name="Ichinomiya M."/>
            <person name="Saitoh K."/>
            <person name="Sato N."/>
            <person name="Blanc-Mathieu R."/>
            <person name="Endo H."/>
            <person name="Kuwata A."/>
            <person name="Ogata H."/>
        </authorList>
    </citation>
    <scope>NUCLEOTIDE SEQUENCE</scope>
</reference>
<accession>A0A9W6ZIY5</accession>
<dbReference type="Gene3D" id="3.40.50.720">
    <property type="entry name" value="NAD(P)-binding Rossmann-like Domain"/>
    <property type="match status" value="1"/>
</dbReference>
<organism evidence="2 3">
    <name type="scientific">Triparma retinervis</name>
    <dbReference type="NCBI Taxonomy" id="2557542"/>
    <lineage>
        <taxon>Eukaryota</taxon>
        <taxon>Sar</taxon>
        <taxon>Stramenopiles</taxon>
        <taxon>Ochrophyta</taxon>
        <taxon>Bolidophyceae</taxon>
        <taxon>Parmales</taxon>
        <taxon>Triparmaceae</taxon>
        <taxon>Triparma</taxon>
    </lineage>
</organism>
<dbReference type="InterPro" id="IPR036291">
    <property type="entry name" value="NAD(P)-bd_dom_sf"/>
</dbReference>
<dbReference type="PANTHER" id="PTHR15020:SF11">
    <property type="entry name" value="OS06G0360300 PROTEIN"/>
    <property type="match status" value="1"/>
</dbReference>
<evidence type="ECO:0000259" key="1">
    <source>
        <dbReference type="Pfam" id="PF13460"/>
    </source>
</evidence>
<dbReference type="OrthoDB" id="419598at2759"/>
<dbReference type="SUPFAM" id="SSF51735">
    <property type="entry name" value="NAD(P)-binding Rossmann-fold domains"/>
    <property type="match status" value="1"/>
</dbReference>
<comment type="caution">
    <text evidence="2">The sequence shown here is derived from an EMBL/GenBank/DDBJ whole genome shotgun (WGS) entry which is preliminary data.</text>
</comment>
<evidence type="ECO:0000313" key="3">
    <source>
        <dbReference type="Proteomes" id="UP001165082"/>
    </source>
</evidence>
<dbReference type="AlphaFoldDB" id="A0A9W6ZIY5"/>
<protein>
    <recommendedName>
        <fullName evidence="1">NAD(P)-binding domain-containing protein</fullName>
    </recommendedName>
</protein>
<dbReference type="Pfam" id="PF13460">
    <property type="entry name" value="NAD_binding_10"/>
    <property type="match status" value="1"/>
</dbReference>